<dbReference type="AlphaFoldDB" id="A0A5M4AUY7"/>
<accession>A0A5M4AUY7</accession>
<sequence>MQSFFRNFFSEMADKGLTEAYSYYISQSQDMEATEWFDWNEEDDERFKIWASLK</sequence>
<proteinExistence type="predicted"/>
<protein>
    <submittedName>
        <fullName evidence="1">Uncharacterized protein</fullName>
    </submittedName>
</protein>
<gene>
    <name evidence="1" type="ORF">PbJCM13498_04470</name>
</gene>
<evidence type="ECO:0000313" key="1">
    <source>
        <dbReference type="EMBL" id="GET31584.1"/>
    </source>
</evidence>
<evidence type="ECO:0000313" key="2">
    <source>
        <dbReference type="Proteomes" id="UP000391834"/>
    </source>
</evidence>
<reference evidence="1 2" key="1">
    <citation type="submission" date="2019-10" db="EMBL/GenBank/DDBJ databases">
        <title>Prolixibacter strains distinguished by the presence of nitrate reductase genes were adept at nitrate-dependent anaerobic corrosion of metallic iron and carbon steel.</title>
        <authorList>
            <person name="Iino T."/>
            <person name="Shono N."/>
            <person name="Ito K."/>
            <person name="Nakamura R."/>
            <person name="Sueoka K."/>
            <person name="Harayama S."/>
            <person name="Ohkuma M."/>
        </authorList>
    </citation>
    <scope>NUCLEOTIDE SEQUENCE [LARGE SCALE GENOMIC DNA]</scope>
    <source>
        <strain evidence="1 2">JCM 13498</strain>
    </source>
</reference>
<dbReference type="EMBL" id="BLAX01000001">
    <property type="protein sequence ID" value="GET31584.1"/>
    <property type="molecule type" value="Genomic_DNA"/>
</dbReference>
<comment type="caution">
    <text evidence="1">The sequence shown here is derived from an EMBL/GenBank/DDBJ whole genome shotgun (WGS) entry which is preliminary data.</text>
</comment>
<organism evidence="1 2">
    <name type="scientific">Prolixibacter bellariivorans</name>
    <dbReference type="NCBI Taxonomy" id="314319"/>
    <lineage>
        <taxon>Bacteria</taxon>
        <taxon>Pseudomonadati</taxon>
        <taxon>Bacteroidota</taxon>
        <taxon>Bacteroidia</taxon>
        <taxon>Marinilabiliales</taxon>
        <taxon>Prolixibacteraceae</taxon>
        <taxon>Prolixibacter</taxon>
    </lineage>
</organism>
<keyword evidence="2" id="KW-1185">Reference proteome</keyword>
<dbReference type="Proteomes" id="UP000391834">
    <property type="component" value="Unassembled WGS sequence"/>
</dbReference>
<name>A0A5M4AUY7_9BACT</name>